<evidence type="ECO:0000313" key="3">
    <source>
        <dbReference type="Proteomes" id="UP000295706"/>
    </source>
</evidence>
<gene>
    <name evidence="2" type="ORF">EZE20_16255</name>
</gene>
<evidence type="ECO:0008006" key="4">
    <source>
        <dbReference type="Google" id="ProtNLM"/>
    </source>
</evidence>
<dbReference type="RefSeq" id="WP_132119579.1">
    <property type="nucleotide sequence ID" value="NZ_SMJU01000010.1"/>
</dbReference>
<proteinExistence type="predicted"/>
<dbReference type="OrthoDB" id="892266at2"/>
<sequence>MKTFSFFVLLLLSSLSFSASAQKNANPPADGFNLSGSDAKAVALADDVMEALGGRKNWDKTRFITWNFFGNRRLTWDKWTGDVRIDYLKTDQITLVNINTKAGKVMKNGQELTQPDSVAKYLSQGHSAWINDAYWLVMPYKLKDSGVTLKYVGPEKTEDGADAEKIQLTFERVGDTPQNKYHVWISPESNLVTQWAYFAKADSEKPNFVLPWKNYKQHGKIMLSGDRGQRQLTDIQVFSKLPSTVFTSFEKPSLN</sequence>
<accession>A0A4R4K710</accession>
<name>A0A4R4K710_9BACT</name>
<evidence type="ECO:0000313" key="2">
    <source>
        <dbReference type="EMBL" id="TDB63324.1"/>
    </source>
</evidence>
<organism evidence="2 3">
    <name type="scientific">Arundinibacter roseus</name>
    <dbReference type="NCBI Taxonomy" id="2070510"/>
    <lineage>
        <taxon>Bacteria</taxon>
        <taxon>Pseudomonadati</taxon>
        <taxon>Bacteroidota</taxon>
        <taxon>Cytophagia</taxon>
        <taxon>Cytophagales</taxon>
        <taxon>Spirosomataceae</taxon>
        <taxon>Arundinibacter</taxon>
    </lineage>
</organism>
<dbReference type="AlphaFoldDB" id="A0A4R4K710"/>
<dbReference type="EMBL" id="SMJU01000010">
    <property type="protein sequence ID" value="TDB63324.1"/>
    <property type="molecule type" value="Genomic_DNA"/>
</dbReference>
<feature type="signal peptide" evidence="1">
    <location>
        <begin position="1"/>
        <end position="21"/>
    </location>
</feature>
<keyword evidence="3" id="KW-1185">Reference proteome</keyword>
<dbReference type="Proteomes" id="UP000295706">
    <property type="component" value="Unassembled WGS sequence"/>
</dbReference>
<feature type="chain" id="PRO_5020573381" description="Outer membrane lipoprotein-sorting protein" evidence="1">
    <location>
        <begin position="22"/>
        <end position="255"/>
    </location>
</feature>
<comment type="caution">
    <text evidence="2">The sequence shown here is derived from an EMBL/GenBank/DDBJ whole genome shotgun (WGS) entry which is preliminary data.</text>
</comment>
<keyword evidence="1" id="KW-0732">Signal</keyword>
<reference evidence="2 3" key="1">
    <citation type="submission" date="2019-02" db="EMBL/GenBank/DDBJ databases">
        <title>Arundinibacter roseus gen. nov., sp. nov., a new member of the family Cytophagaceae.</title>
        <authorList>
            <person name="Szuroczki S."/>
            <person name="Khayer B."/>
            <person name="Sproer C."/>
            <person name="Toumi M."/>
            <person name="Szabo A."/>
            <person name="Felfoldi T."/>
            <person name="Schumann P."/>
            <person name="Toth E."/>
        </authorList>
    </citation>
    <scope>NUCLEOTIDE SEQUENCE [LARGE SCALE GENOMIC DNA]</scope>
    <source>
        <strain evidence="2 3">DMA-k-7a</strain>
    </source>
</reference>
<evidence type="ECO:0000256" key="1">
    <source>
        <dbReference type="SAM" id="SignalP"/>
    </source>
</evidence>
<protein>
    <recommendedName>
        <fullName evidence="4">Outer membrane lipoprotein-sorting protein</fullName>
    </recommendedName>
</protein>